<accession>A0A955L2L5</accession>
<evidence type="ECO:0000313" key="1">
    <source>
        <dbReference type="EMBL" id="MCA9381722.1"/>
    </source>
</evidence>
<dbReference type="EMBL" id="JAGQLJ010000169">
    <property type="protein sequence ID" value="MCA9381722.1"/>
    <property type="molecule type" value="Genomic_DNA"/>
</dbReference>
<sequence length="590" mass="65825">MDKQVLSYYPETNSGLLQLINPQVLEKTAGVAEDIMNFLQNLIPDESKTYALINALSAGERWGSNLNGDWFDEAELDKHHKSFESLGHVYELHQNKDPEKSIGKVLYSYYNPNMKRVELVVALDNNKASKVLDKAKAGEPLATSMGTRVSYEQCSICGNISKTLSQRCTHLKNEMNTIYSDGRKVFARNYVPKFFDISMVRIPADKTSRVVRMIRIGTEPNDQNKKLIIFEKKLDSNIENSYNKVASFEVNAEISKEIPAKIESIDSSTSLKHIAALVKQRLDADVLYKLSEYPLSDTLSTLLSLGIMPGPEDFQKLALNALGENELAEQLEKDNILFDLEVPDKILVIDDLKLENANEKIATLLADEIPTSSNLDLWKLARSLEKVAGYDETGRWMPDRPKPERSLIGKVLTSTEDEPNISPVKNPIVPLGILGSLYYGYSKVFHNTSPEVFKGFLSKYPWLLPIVVGGAAIASTTAQEYSFNKEAGMNQTFKSGLVSFPVAYYMSGKAENEARSGEEITAIQNFVRKHPTLTGILGTIAGNKLQKLMKNKSILSNATKNAGTIKIAELLLQTNEKVLNEIKKDLMEIN</sequence>
<evidence type="ECO:0000313" key="2">
    <source>
        <dbReference type="Proteomes" id="UP000775877"/>
    </source>
</evidence>
<name>A0A955L2L5_9BACT</name>
<comment type="caution">
    <text evidence="1">The sequence shown here is derived from an EMBL/GenBank/DDBJ whole genome shotgun (WGS) entry which is preliminary data.</text>
</comment>
<dbReference type="AlphaFoldDB" id="A0A955L2L5"/>
<reference evidence="1" key="2">
    <citation type="journal article" date="2021" name="Microbiome">
        <title>Successional dynamics and alternative stable states in a saline activated sludge microbial community over 9 years.</title>
        <authorList>
            <person name="Wang Y."/>
            <person name="Ye J."/>
            <person name="Ju F."/>
            <person name="Liu L."/>
            <person name="Boyd J.A."/>
            <person name="Deng Y."/>
            <person name="Parks D.H."/>
            <person name="Jiang X."/>
            <person name="Yin X."/>
            <person name="Woodcroft B.J."/>
            <person name="Tyson G.W."/>
            <person name="Hugenholtz P."/>
            <person name="Polz M.F."/>
            <person name="Zhang T."/>
        </authorList>
    </citation>
    <scope>NUCLEOTIDE SEQUENCE</scope>
    <source>
        <strain evidence="1">HKST-UBA13</strain>
    </source>
</reference>
<organism evidence="1 2">
    <name type="scientific">Candidatus Dojkabacteria bacterium</name>
    <dbReference type="NCBI Taxonomy" id="2099670"/>
    <lineage>
        <taxon>Bacteria</taxon>
        <taxon>Candidatus Dojkabacteria</taxon>
    </lineage>
</organism>
<reference evidence="1" key="1">
    <citation type="submission" date="2020-04" db="EMBL/GenBank/DDBJ databases">
        <authorList>
            <person name="Zhang T."/>
        </authorList>
    </citation>
    <scope>NUCLEOTIDE SEQUENCE</scope>
    <source>
        <strain evidence="1">HKST-UBA13</strain>
    </source>
</reference>
<gene>
    <name evidence="1" type="ORF">KC678_05630</name>
</gene>
<dbReference type="Proteomes" id="UP000775877">
    <property type="component" value="Unassembled WGS sequence"/>
</dbReference>
<protein>
    <submittedName>
        <fullName evidence="1">Uncharacterized protein</fullName>
    </submittedName>
</protein>
<proteinExistence type="predicted"/>